<gene>
    <name evidence="1" type="ORF">BDW02DRAFT_567552</name>
</gene>
<dbReference type="EMBL" id="ML975280">
    <property type="protein sequence ID" value="KAF1835948.1"/>
    <property type="molecule type" value="Genomic_DNA"/>
</dbReference>
<protein>
    <recommendedName>
        <fullName evidence="3">Tubby C-terminal-like domain-containing protein</fullName>
    </recommendedName>
</protein>
<dbReference type="Proteomes" id="UP000800040">
    <property type="component" value="Unassembled WGS sequence"/>
</dbReference>
<evidence type="ECO:0008006" key="3">
    <source>
        <dbReference type="Google" id="ProtNLM"/>
    </source>
</evidence>
<dbReference type="InterPro" id="IPR007612">
    <property type="entry name" value="LOR"/>
</dbReference>
<evidence type="ECO:0000313" key="2">
    <source>
        <dbReference type="Proteomes" id="UP000800040"/>
    </source>
</evidence>
<proteinExistence type="predicted"/>
<reference evidence="1" key="1">
    <citation type="submission" date="2020-01" db="EMBL/GenBank/DDBJ databases">
        <authorList>
            <consortium name="DOE Joint Genome Institute"/>
            <person name="Haridas S."/>
            <person name="Albert R."/>
            <person name="Binder M."/>
            <person name="Bloem J."/>
            <person name="Labutti K."/>
            <person name="Salamov A."/>
            <person name="Andreopoulos B."/>
            <person name="Baker S.E."/>
            <person name="Barry K."/>
            <person name="Bills G."/>
            <person name="Bluhm B.H."/>
            <person name="Cannon C."/>
            <person name="Castanera R."/>
            <person name="Culley D.E."/>
            <person name="Daum C."/>
            <person name="Ezra D."/>
            <person name="Gonzalez J.B."/>
            <person name="Henrissat B."/>
            <person name="Kuo A."/>
            <person name="Liang C."/>
            <person name="Lipzen A."/>
            <person name="Lutzoni F."/>
            <person name="Magnuson J."/>
            <person name="Mondo S."/>
            <person name="Nolan M."/>
            <person name="Ohm R."/>
            <person name="Pangilinan J."/>
            <person name="Park H.-J."/>
            <person name="Ramirez L."/>
            <person name="Alfaro M."/>
            <person name="Sun H."/>
            <person name="Tritt A."/>
            <person name="Yoshinaga Y."/>
            <person name="Zwiers L.-H."/>
            <person name="Turgeon B.G."/>
            <person name="Goodwin S.B."/>
            <person name="Spatafora J.W."/>
            <person name="Crous P.W."/>
            <person name="Grigoriev I.V."/>
        </authorList>
    </citation>
    <scope>NUCLEOTIDE SEQUENCE</scope>
    <source>
        <strain evidence="1">P77</strain>
    </source>
</reference>
<dbReference type="OrthoDB" id="3658421at2759"/>
<dbReference type="AlphaFoldDB" id="A0A6A5KFT0"/>
<organism evidence="1 2">
    <name type="scientific">Decorospora gaudefroyi</name>
    <dbReference type="NCBI Taxonomy" id="184978"/>
    <lineage>
        <taxon>Eukaryota</taxon>
        <taxon>Fungi</taxon>
        <taxon>Dikarya</taxon>
        <taxon>Ascomycota</taxon>
        <taxon>Pezizomycotina</taxon>
        <taxon>Dothideomycetes</taxon>
        <taxon>Pleosporomycetidae</taxon>
        <taxon>Pleosporales</taxon>
        <taxon>Pleosporineae</taxon>
        <taxon>Pleosporaceae</taxon>
        <taxon>Decorospora</taxon>
    </lineage>
</organism>
<sequence length="203" mass="22686">MAPNLPPLPVPGLSLIPNFTAQRPEIFVLKAQDRHLGRASMLISACDPKGHAGAPFMQLNEESSHNVVFRTMEGQEVMRIMVDRHSWFSHKTEYKAVRSADAVPIWDLELKTGWRVPKYDLTIRDKSLKGKHVQVESKVAGEEKGIVIDGSPASTVSRHQKWSHKHNEYVVHVAPGMDIMLALGVGWIRADKVKKDEEVAVVA</sequence>
<name>A0A6A5KFT0_9PLEO</name>
<evidence type="ECO:0000313" key="1">
    <source>
        <dbReference type="EMBL" id="KAF1835948.1"/>
    </source>
</evidence>
<accession>A0A6A5KFT0</accession>
<keyword evidence="2" id="KW-1185">Reference proteome</keyword>
<dbReference type="Pfam" id="PF04525">
    <property type="entry name" value="LOR"/>
    <property type="match status" value="1"/>
</dbReference>